<proteinExistence type="predicted"/>
<organism evidence="1 2">
    <name type="scientific">Ataeniobius toweri</name>
    <dbReference type="NCBI Taxonomy" id="208326"/>
    <lineage>
        <taxon>Eukaryota</taxon>
        <taxon>Metazoa</taxon>
        <taxon>Chordata</taxon>
        <taxon>Craniata</taxon>
        <taxon>Vertebrata</taxon>
        <taxon>Euteleostomi</taxon>
        <taxon>Actinopterygii</taxon>
        <taxon>Neopterygii</taxon>
        <taxon>Teleostei</taxon>
        <taxon>Neoteleostei</taxon>
        <taxon>Acanthomorphata</taxon>
        <taxon>Ovalentaria</taxon>
        <taxon>Atherinomorphae</taxon>
        <taxon>Cyprinodontiformes</taxon>
        <taxon>Goodeidae</taxon>
        <taxon>Ataeniobius</taxon>
    </lineage>
</organism>
<accession>A0ABU7C2D8</accession>
<dbReference type="Proteomes" id="UP001345963">
    <property type="component" value="Unassembled WGS sequence"/>
</dbReference>
<gene>
    <name evidence="1" type="ORF">ATANTOWER_017297</name>
</gene>
<sequence>MPLQASCGSLDFHFHGWLPPYCATCPPSTAAIQAPLDFTSAAGKQTTIHSPDIFHHHRLEQPLNPLWRIIIQHPVNLSLTSSTSTNFSNSPPLLFQSSRFPHVSVSLLTKVPVAQLIHCINKPHLPDSSSPESLFCMWVRNISKTMTI</sequence>
<name>A0ABU7C2D8_9TELE</name>
<comment type="caution">
    <text evidence="1">The sequence shown here is derived from an EMBL/GenBank/DDBJ whole genome shotgun (WGS) entry which is preliminary data.</text>
</comment>
<dbReference type="EMBL" id="JAHUTI010072418">
    <property type="protein sequence ID" value="MED6255940.1"/>
    <property type="molecule type" value="Genomic_DNA"/>
</dbReference>
<protein>
    <submittedName>
        <fullName evidence="1">Uncharacterized protein</fullName>
    </submittedName>
</protein>
<keyword evidence="2" id="KW-1185">Reference proteome</keyword>
<evidence type="ECO:0000313" key="2">
    <source>
        <dbReference type="Proteomes" id="UP001345963"/>
    </source>
</evidence>
<evidence type="ECO:0000313" key="1">
    <source>
        <dbReference type="EMBL" id="MED6255940.1"/>
    </source>
</evidence>
<reference evidence="1 2" key="1">
    <citation type="submission" date="2021-07" db="EMBL/GenBank/DDBJ databases">
        <authorList>
            <person name="Palmer J.M."/>
        </authorList>
    </citation>
    <scope>NUCLEOTIDE SEQUENCE [LARGE SCALE GENOMIC DNA]</scope>
    <source>
        <strain evidence="1 2">AT_MEX2019</strain>
        <tissue evidence="1">Muscle</tissue>
    </source>
</reference>